<evidence type="ECO:0000313" key="2">
    <source>
        <dbReference type="Proteomes" id="UP000075883"/>
    </source>
</evidence>
<evidence type="ECO:0000313" key="1">
    <source>
        <dbReference type="EnsemblMetazoa" id="ACUA018531-PA"/>
    </source>
</evidence>
<dbReference type="Proteomes" id="UP000075883">
    <property type="component" value="Unassembled WGS sequence"/>
</dbReference>
<dbReference type="AlphaFoldDB" id="A0A182MHP8"/>
<proteinExistence type="predicted"/>
<protein>
    <submittedName>
        <fullName evidence="1">Uncharacterized protein</fullName>
    </submittedName>
</protein>
<reference evidence="2" key="1">
    <citation type="submission" date="2013-09" db="EMBL/GenBank/DDBJ databases">
        <title>The Genome Sequence of Anopheles culicifacies species A.</title>
        <authorList>
            <consortium name="The Broad Institute Genomics Platform"/>
            <person name="Neafsey D.E."/>
            <person name="Besansky N."/>
            <person name="Howell P."/>
            <person name="Walton C."/>
            <person name="Young S.K."/>
            <person name="Zeng Q."/>
            <person name="Gargeya S."/>
            <person name="Fitzgerald M."/>
            <person name="Haas B."/>
            <person name="Abouelleil A."/>
            <person name="Allen A.W."/>
            <person name="Alvarado L."/>
            <person name="Arachchi H.M."/>
            <person name="Berlin A.M."/>
            <person name="Chapman S.B."/>
            <person name="Gainer-Dewar J."/>
            <person name="Goldberg J."/>
            <person name="Griggs A."/>
            <person name="Gujja S."/>
            <person name="Hansen M."/>
            <person name="Howarth C."/>
            <person name="Imamovic A."/>
            <person name="Ireland A."/>
            <person name="Larimer J."/>
            <person name="McCowan C."/>
            <person name="Murphy C."/>
            <person name="Pearson M."/>
            <person name="Poon T.W."/>
            <person name="Priest M."/>
            <person name="Roberts A."/>
            <person name="Saif S."/>
            <person name="Shea T."/>
            <person name="Sisk P."/>
            <person name="Sykes S."/>
            <person name="Wortman J."/>
            <person name="Nusbaum C."/>
            <person name="Birren B."/>
        </authorList>
    </citation>
    <scope>NUCLEOTIDE SEQUENCE [LARGE SCALE GENOMIC DNA]</scope>
    <source>
        <strain evidence="2">A-37</strain>
    </source>
</reference>
<dbReference type="EnsemblMetazoa" id="ACUA018531-RA">
    <property type="protein sequence ID" value="ACUA018531-PA"/>
    <property type="gene ID" value="ACUA018531"/>
</dbReference>
<dbReference type="VEuPathDB" id="VectorBase:ACUA018531"/>
<organism evidence="1 2">
    <name type="scientific">Anopheles culicifacies</name>
    <dbReference type="NCBI Taxonomy" id="139723"/>
    <lineage>
        <taxon>Eukaryota</taxon>
        <taxon>Metazoa</taxon>
        <taxon>Ecdysozoa</taxon>
        <taxon>Arthropoda</taxon>
        <taxon>Hexapoda</taxon>
        <taxon>Insecta</taxon>
        <taxon>Pterygota</taxon>
        <taxon>Neoptera</taxon>
        <taxon>Endopterygota</taxon>
        <taxon>Diptera</taxon>
        <taxon>Nematocera</taxon>
        <taxon>Culicoidea</taxon>
        <taxon>Culicidae</taxon>
        <taxon>Anophelinae</taxon>
        <taxon>Anopheles</taxon>
        <taxon>culicifacies species complex</taxon>
    </lineage>
</organism>
<sequence>MKRGPQPVCTSGMRMPDRMPYLHFMFHSSTSGCSTLGQHAHETRSRENVKPDSKPGQTVHVAHPTNRTIMNQLTRGCLRWRTVARMPSWLTEPSFFHELSRQYMAERLPNGARAGFIRVLECARASSRAVVVKLSVPKDEANEPTGSEC</sequence>
<accession>A0A182MHP8</accession>
<reference evidence="1" key="2">
    <citation type="submission" date="2020-05" db="UniProtKB">
        <authorList>
            <consortium name="EnsemblMetazoa"/>
        </authorList>
    </citation>
    <scope>IDENTIFICATION</scope>
    <source>
        <strain evidence="1">A-37</strain>
    </source>
</reference>
<name>A0A182MHP8_9DIPT</name>
<dbReference type="PROSITE" id="PS51257">
    <property type="entry name" value="PROKAR_LIPOPROTEIN"/>
    <property type="match status" value="1"/>
</dbReference>
<keyword evidence="2" id="KW-1185">Reference proteome</keyword>
<dbReference type="EMBL" id="AXCM01012075">
    <property type="status" value="NOT_ANNOTATED_CDS"/>
    <property type="molecule type" value="Genomic_DNA"/>
</dbReference>